<dbReference type="AlphaFoldDB" id="R4XEI8"/>
<dbReference type="InterPro" id="IPR019410">
    <property type="entry name" value="Methyltransf_16"/>
</dbReference>
<dbReference type="VEuPathDB" id="FungiDB:TAPDE_004582"/>
<dbReference type="SUPFAM" id="SSF53335">
    <property type="entry name" value="S-adenosyl-L-methionine-dependent methyltransferases"/>
    <property type="match status" value="1"/>
</dbReference>
<dbReference type="PANTHER" id="PTHR14614">
    <property type="entry name" value="HEPATOCELLULAR CARCINOMA-ASSOCIATED ANTIGEN"/>
    <property type="match status" value="1"/>
</dbReference>
<reference evidence="1 2" key="1">
    <citation type="journal article" date="2013" name="MBio">
        <title>Genome sequencing of the plant pathogen Taphrina deformans, the causal agent of peach leaf curl.</title>
        <authorList>
            <person name="Cisse O.H."/>
            <person name="Almeida J.M.G.C.F."/>
            <person name="Fonseca A."/>
            <person name="Kumar A.A."/>
            <person name="Salojaervi J."/>
            <person name="Overmyer K."/>
            <person name="Hauser P.M."/>
            <person name="Pagni M."/>
        </authorList>
    </citation>
    <scope>NUCLEOTIDE SEQUENCE [LARGE SCALE GENOMIC DNA]</scope>
    <source>
        <strain evidence="2">PYCC 5710 / ATCC 11124 / CBS 356.35 / IMI 108563 / JCM 9778 / NBRC 8474</strain>
    </source>
</reference>
<dbReference type="CDD" id="cd02440">
    <property type="entry name" value="AdoMet_MTases"/>
    <property type="match status" value="1"/>
</dbReference>
<evidence type="ECO:0000313" key="2">
    <source>
        <dbReference type="Proteomes" id="UP000013776"/>
    </source>
</evidence>
<dbReference type="Pfam" id="PF10294">
    <property type="entry name" value="Methyltransf_16"/>
    <property type="match status" value="1"/>
</dbReference>
<comment type="caution">
    <text evidence="1">The sequence shown here is derived from an EMBL/GenBank/DDBJ whole genome shotgun (WGS) entry which is preliminary data.</text>
</comment>
<dbReference type="Proteomes" id="UP000013776">
    <property type="component" value="Unassembled WGS sequence"/>
</dbReference>
<organism evidence="1 2">
    <name type="scientific">Taphrina deformans (strain PYCC 5710 / ATCC 11124 / CBS 356.35 / IMI 108563 / JCM 9778 / NBRC 8474)</name>
    <name type="common">Peach leaf curl fungus</name>
    <name type="synonym">Lalaria deformans</name>
    <dbReference type="NCBI Taxonomy" id="1097556"/>
    <lineage>
        <taxon>Eukaryota</taxon>
        <taxon>Fungi</taxon>
        <taxon>Dikarya</taxon>
        <taxon>Ascomycota</taxon>
        <taxon>Taphrinomycotina</taxon>
        <taxon>Taphrinomycetes</taxon>
        <taxon>Taphrinales</taxon>
        <taxon>Taphrinaceae</taxon>
        <taxon>Taphrina</taxon>
    </lineage>
</organism>
<keyword evidence="2" id="KW-1185">Reference proteome</keyword>
<dbReference type="STRING" id="1097556.R4XEI8"/>
<name>R4XEI8_TAPDE</name>
<gene>
    <name evidence="1" type="ORF">TAPDE_004582</name>
</gene>
<dbReference type="InterPro" id="IPR029063">
    <property type="entry name" value="SAM-dependent_MTases_sf"/>
</dbReference>
<dbReference type="OrthoDB" id="433955at2759"/>
<dbReference type="GO" id="GO:0005829">
    <property type="term" value="C:cytosol"/>
    <property type="evidence" value="ECO:0007669"/>
    <property type="project" value="TreeGrafter"/>
</dbReference>
<dbReference type="EMBL" id="CAHR02000209">
    <property type="protein sequence ID" value="CCG84181.1"/>
    <property type="molecule type" value="Genomic_DNA"/>
</dbReference>
<evidence type="ECO:0000313" key="1">
    <source>
        <dbReference type="EMBL" id="CCG84181.1"/>
    </source>
</evidence>
<protein>
    <submittedName>
        <fullName evidence="1">Uncharacterized protein</fullName>
    </submittedName>
</protein>
<proteinExistence type="predicted"/>
<dbReference type="GO" id="GO:0008757">
    <property type="term" value="F:S-adenosylmethionine-dependent methyltransferase activity"/>
    <property type="evidence" value="ECO:0007669"/>
    <property type="project" value="UniProtKB-ARBA"/>
</dbReference>
<dbReference type="PANTHER" id="PTHR14614:SF156">
    <property type="entry name" value="PROTEIN-LYSINE N-METHYLTRANSFERASE EFM2"/>
    <property type="match status" value="1"/>
</dbReference>
<sequence length="310" mass="33598">MGLHPLDLPPLRSSPGYESLRSALARLTPSPASFTAPVEDALPTASITWLTRLVASPLAWLSPGQAEEILSLGSAVLSLQCGRSAAPSMTRSFTVPTHADDTRPAAAVVIDIHEPTLTADSLGLKTWSTSFLLARRLSTIFPGPARDCGSMLELGSGTGLVGIACARVLRGHVTLTDYLDDITQNLRRNVHGNGITNGRVEWLDWTRPGESSIYHESYDLVVASDFMYDVSHPALVVDMFNHFTAARGRVLAAYPLRPSNADFIKDFTSRMAASRWTVLESGVESGYDDWGGDEGVTVHWHLYRRAAPIA</sequence>
<dbReference type="Gene3D" id="3.40.50.150">
    <property type="entry name" value="Vaccinia Virus protein VP39"/>
    <property type="match status" value="1"/>
</dbReference>
<accession>R4XEI8</accession>
<dbReference type="eggNOG" id="KOG2793">
    <property type="taxonomic scope" value="Eukaryota"/>
</dbReference>